<dbReference type="PRINTS" id="PR00368">
    <property type="entry name" value="FADPNR"/>
</dbReference>
<dbReference type="Pfam" id="PF18267">
    <property type="entry name" value="Rubredoxin_C"/>
    <property type="match status" value="1"/>
</dbReference>
<dbReference type="Pfam" id="PF07992">
    <property type="entry name" value="Pyr_redox_2"/>
    <property type="match status" value="1"/>
</dbReference>
<dbReference type="SUPFAM" id="SSF51905">
    <property type="entry name" value="FAD/NAD(P)-binding domain"/>
    <property type="match status" value="2"/>
</dbReference>
<dbReference type="InterPro" id="IPR023753">
    <property type="entry name" value="FAD/NAD-binding_dom"/>
</dbReference>
<feature type="domain" description="FAD/NAD(P)-binding" evidence="5">
    <location>
        <begin position="8"/>
        <end position="285"/>
    </location>
</feature>
<dbReference type="Gene3D" id="3.50.50.60">
    <property type="entry name" value="FAD/NAD(P)-binding domain"/>
    <property type="match status" value="2"/>
</dbReference>
<evidence type="ECO:0000256" key="1">
    <source>
        <dbReference type="ARBA" id="ARBA00001974"/>
    </source>
</evidence>
<dbReference type="GO" id="GO:0016491">
    <property type="term" value="F:oxidoreductase activity"/>
    <property type="evidence" value="ECO:0007669"/>
    <property type="project" value="InterPro"/>
</dbReference>
<sequence length="404" mass="41314">MTVAGPAMRVLVIGAGPAGMRCAERAAQAGLEVTLVGAEAALPYDRVALGRVLSGEAEVPALITHDLRRLRALGIGYRPATPIAALDRAARVAVTARGEAISWDRAVIATGSRATRLPLPGAELPGVFVYRTIDDVRAIHRAAAGGARAVVIGGGLLGLEAAASLSAIGAKVTVVHAVDWPMERQLDAAAGALLARSLGATRGLRFAMPAATTAIEGSAWVSGVRLADGRRIACDIVVMAVGVRPVTELARDAGLAVARGIVVDDAMRTDDPAVLAIGECAEHRGVVCGLVAPALAMAEVAAATLADAEAVYAPRPDPTALKVSGIAVWSAGEVAPADAEAVTLTDEQAGRARRLWLRDGRLVGAVLYGDTADSPFYLDLISSGRPVAPHRATLAFGPAFQDAA</sequence>
<evidence type="ECO:0000256" key="4">
    <source>
        <dbReference type="ARBA" id="ARBA00022827"/>
    </source>
</evidence>
<proteinExistence type="inferred from homology"/>
<evidence type="ECO:0000256" key="3">
    <source>
        <dbReference type="ARBA" id="ARBA00022630"/>
    </source>
</evidence>
<name>A0A9X9XB08_9PROT</name>
<dbReference type="AlphaFoldDB" id="A0A9X9XB08"/>
<keyword evidence="3" id="KW-0285">Flavoprotein</keyword>
<dbReference type="Proteomes" id="UP001138709">
    <property type="component" value="Unassembled WGS sequence"/>
</dbReference>
<dbReference type="Gene3D" id="3.30.390.30">
    <property type="match status" value="1"/>
</dbReference>
<dbReference type="PANTHER" id="PTHR43429:SF3">
    <property type="entry name" value="NITRITE REDUCTASE [NAD(P)H]"/>
    <property type="match status" value="1"/>
</dbReference>
<evidence type="ECO:0000256" key="2">
    <source>
        <dbReference type="ARBA" id="ARBA00006442"/>
    </source>
</evidence>
<dbReference type="RefSeq" id="WP_211846425.1">
    <property type="nucleotide sequence ID" value="NZ_JAAEDL010000008.1"/>
</dbReference>
<dbReference type="InterPro" id="IPR041575">
    <property type="entry name" value="Rubredoxin_C"/>
</dbReference>
<evidence type="ECO:0000259" key="5">
    <source>
        <dbReference type="Pfam" id="PF07992"/>
    </source>
</evidence>
<gene>
    <name evidence="7" type="ORF">GXW74_10375</name>
</gene>
<dbReference type="EMBL" id="JAAEDL010000008">
    <property type="protein sequence ID" value="MBR0680894.1"/>
    <property type="molecule type" value="Genomic_DNA"/>
</dbReference>
<dbReference type="PANTHER" id="PTHR43429">
    <property type="entry name" value="PYRIDINE NUCLEOTIDE-DISULFIDE OXIDOREDUCTASE DOMAIN-CONTAINING"/>
    <property type="match status" value="1"/>
</dbReference>
<evidence type="ECO:0000259" key="6">
    <source>
        <dbReference type="Pfam" id="PF18267"/>
    </source>
</evidence>
<dbReference type="PRINTS" id="PR00411">
    <property type="entry name" value="PNDRDTASEI"/>
</dbReference>
<comment type="similarity">
    <text evidence="2">Belongs to the FAD-dependent oxidoreductase family.</text>
</comment>
<protein>
    <submittedName>
        <fullName evidence="7">NAD(P)/FAD-dependent oxidoreductase</fullName>
    </submittedName>
</protein>
<dbReference type="InterPro" id="IPR016156">
    <property type="entry name" value="FAD/NAD-linked_Rdtase_dimer_sf"/>
</dbReference>
<comment type="caution">
    <text evidence="7">The sequence shown here is derived from an EMBL/GenBank/DDBJ whole genome shotgun (WGS) entry which is preliminary data.</text>
</comment>
<organism evidence="7 8">
    <name type="scientific">Neoroseomonas eburnea</name>
    <dbReference type="NCBI Taxonomy" id="1346889"/>
    <lineage>
        <taxon>Bacteria</taxon>
        <taxon>Pseudomonadati</taxon>
        <taxon>Pseudomonadota</taxon>
        <taxon>Alphaproteobacteria</taxon>
        <taxon>Acetobacterales</taxon>
        <taxon>Acetobacteraceae</taxon>
        <taxon>Neoroseomonas</taxon>
    </lineage>
</organism>
<keyword evidence="4" id="KW-0274">FAD</keyword>
<comment type="cofactor">
    <cofactor evidence="1">
        <name>FAD</name>
        <dbReference type="ChEBI" id="CHEBI:57692"/>
    </cofactor>
</comment>
<dbReference type="InterPro" id="IPR050260">
    <property type="entry name" value="FAD-bd_OxRdtase"/>
</dbReference>
<feature type="domain" description="NADH-rubredoxin oxidoreductase C-terminal" evidence="6">
    <location>
        <begin position="319"/>
        <end position="384"/>
    </location>
</feature>
<reference evidence="7" key="1">
    <citation type="submission" date="2020-01" db="EMBL/GenBank/DDBJ databases">
        <authorList>
            <person name="Rat A."/>
        </authorList>
    </citation>
    <scope>NUCLEOTIDE SEQUENCE</scope>
    <source>
        <strain evidence="7">LMG 31228</strain>
    </source>
</reference>
<reference evidence="7" key="2">
    <citation type="journal article" date="2021" name="Syst. Appl. Microbiol.">
        <title>Roseomonas hellenica sp. nov., isolated from roots of wild-growing Alkanna tinctoria.</title>
        <authorList>
            <person name="Rat A."/>
            <person name="Naranjo H.D."/>
            <person name="Lebbe L."/>
            <person name="Cnockaert M."/>
            <person name="Krigas N."/>
            <person name="Grigoriadou K."/>
            <person name="Maloupa E."/>
            <person name="Willems A."/>
        </authorList>
    </citation>
    <scope>NUCLEOTIDE SEQUENCE</scope>
    <source>
        <strain evidence="7">LMG 31228</strain>
    </source>
</reference>
<evidence type="ECO:0000313" key="8">
    <source>
        <dbReference type="Proteomes" id="UP001138709"/>
    </source>
</evidence>
<keyword evidence="8" id="KW-1185">Reference proteome</keyword>
<evidence type="ECO:0000313" key="7">
    <source>
        <dbReference type="EMBL" id="MBR0680894.1"/>
    </source>
</evidence>
<accession>A0A9X9XB08</accession>
<dbReference type="InterPro" id="IPR036188">
    <property type="entry name" value="FAD/NAD-bd_sf"/>
</dbReference>